<sequence>MSTDSTRTAVRDDEQADTGWFDALEERWTDDGWDGLNASTAEWQARRGATHQTGPLPTWADDITGPLPVAGPGWAAPGSAAGAATTGALAVPDLDDWNDLESRTGLTGTQATATAEPTLAAAPAGLDPQTYRERDLTDTGRYSLAVKGGVAAALIAVAAGGSTAVALDKEVTVTVDGVDQVVHTFSGTVAGALESGDIEVGPADQMSPSPNAEIRDGDRLVVNHSRQVNLVVDGKPQTITTTAATVAEALGQLGMPTQALAASAPLGSLIPSTGMNLSVQLPKNVTFIDGGGAPQTLSTTAASVQEFLAQRGLQMGPLDTVNAGGLADGAAITIVRNAVTQVTETKPIAPPMQTIDDPTLDAGKTRVEQPGQAGEQVQNFTINTTNGKETGRVATGAPTVTKQAVGGVMRKGTKKAEPAIGNTAKWDRIAKCESGGNWSINTGNGYYGGIQFDKQTWNAYGGGQYASRPDLASKAEQIAVAEKVRDDRGGYGAWPVCGKK</sequence>
<reference evidence="5 6" key="1">
    <citation type="submission" date="2023-06" db="EMBL/GenBank/DDBJ databases">
        <title>Actinomycetospora Odt1-22.</title>
        <authorList>
            <person name="Supong K."/>
        </authorList>
    </citation>
    <scope>NUCLEOTIDE SEQUENCE [LARGE SCALE GENOMIC DNA]</scope>
    <source>
        <strain evidence="5 6">Odt1-22</strain>
    </source>
</reference>
<dbReference type="Gene3D" id="1.10.530.10">
    <property type="match status" value="1"/>
</dbReference>
<dbReference type="Proteomes" id="UP001231924">
    <property type="component" value="Unassembled WGS sequence"/>
</dbReference>
<protein>
    <submittedName>
        <fullName evidence="5">Transglycosylase family protein</fullName>
    </submittedName>
</protein>
<dbReference type="SMART" id="SM01208">
    <property type="entry name" value="G5"/>
    <property type="match status" value="1"/>
</dbReference>
<dbReference type="InterPro" id="IPR023346">
    <property type="entry name" value="Lysozyme-like_dom_sf"/>
</dbReference>
<evidence type="ECO:0000259" key="4">
    <source>
        <dbReference type="PROSITE" id="PS51109"/>
    </source>
</evidence>
<dbReference type="EMBL" id="JASVWF010000001">
    <property type="protein sequence ID" value="MDL5155593.1"/>
    <property type="molecule type" value="Genomic_DNA"/>
</dbReference>
<dbReference type="Pfam" id="PF06737">
    <property type="entry name" value="Transglycosylas"/>
    <property type="match status" value="1"/>
</dbReference>
<proteinExistence type="inferred from homology"/>
<dbReference type="Pfam" id="PF07501">
    <property type="entry name" value="G5"/>
    <property type="match status" value="1"/>
</dbReference>
<dbReference type="InterPro" id="IPR007137">
    <property type="entry name" value="DUF348"/>
</dbReference>
<gene>
    <name evidence="5" type="ORF">QRT03_06485</name>
</gene>
<keyword evidence="3" id="KW-0378">Hydrolase</keyword>
<dbReference type="Gene3D" id="2.20.230.10">
    <property type="entry name" value="Resuscitation-promoting factor rpfb"/>
    <property type="match status" value="1"/>
</dbReference>
<dbReference type="InterPro" id="IPR010618">
    <property type="entry name" value="RPF"/>
</dbReference>
<dbReference type="InterPro" id="IPR011098">
    <property type="entry name" value="G5_dom"/>
</dbReference>
<evidence type="ECO:0000313" key="6">
    <source>
        <dbReference type="Proteomes" id="UP001231924"/>
    </source>
</evidence>
<evidence type="ECO:0000256" key="2">
    <source>
        <dbReference type="ARBA" id="ARBA00022729"/>
    </source>
</evidence>
<keyword evidence="2" id="KW-0732">Signal</keyword>
<dbReference type="PROSITE" id="PS51109">
    <property type="entry name" value="G5"/>
    <property type="match status" value="1"/>
</dbReference>
<feature type="domain" description="G5" evidence="4">
    <location>
        <begin position="334"/>
        <end position="415"/>
    </location>
</feature>
<dbReference type="CDD" id="cd13925">
    <property type="entry name" value="RPF"/>
    <property type="match status" value="1"/>
</dbReference>
<dbReference type="Pfam" id="PF03990">
    <property type="entry name" value="DUF348"/>
    <property type="match status" value="3"/>
</dbReference>
<dbReference type="RefSeq" id="WP_286051673.1">
    <property type="nucleotide sequence ID" value="NZ_JASVWF010000001.1"/>
</dbReference>
<keyword evidence="6" id="KW-1185">Reference proteome</keyword>
<name>A0ABT7M833_9PSEU</name>
<evidence type="ECO:0000313" key="5">
    <source>
        <dbReference type="EMBL" id="MDL5155593.1"/>
    </source>
</evidence>
<organism evidence="5 6">
    <name type="scientific">Actinomycetospora termitidis</name>
    <dbReference type="NCBI Taxonomy" id="3053470"/>
    <lineage>
        <taxon>Bacteria</taxon>
        <taxon>Bacillati</taxon>
        <taxon>Actinomycetota</taxon>
        <taxon>Actinomycetes</taxon>
        <taxon>Pseudonocardiales</taxon>
        <taxon>Pseudonocardiaceae</taxon>
        <taxon>Actinomycetospora</taxon>
    </lineage>
</organism>
<accession>A0ABT7M833</accession>
<dbReference type="SUPFAM" id="SSF53955">
    <property type="entry name" value="Lysozyme-like"/>
    <property type="match status" value="1"/>
</dbReference>
<comment type="similarity">
    <text evidence="1">Belongs to the transglycosylase family. Rpf subfamily.</text>
</comment>
<comment type="caution">
    <text evidence="5">The sequence shown here is derived from an EMBL/GenBank/DDBJ whole genome shotgun (WGS) entry which is preliminary data.</text>
</comment>
<evidence type="ECO:0000256" key="3">
    <source>
        <dbReference type="ARBA" id="ARBA00022801"/>
    </source>
</evidence>
<evidence type="ECO:0000256" key="1">
    <source>
        <dbReference type="ARBA" id="ARBA00010830"/>
    </source>
</evidence>